<feature type="domain" description="PDZ" evidence="2">
    <location>
        <begin position="8"/>
        <end position="36"/>
    </location>
</feature>
<keyword evidence="5" id="KW-1185">Reference proteome</keyword>
<dbReference type="STRING" id="185007.SAMN02910350_01206"/>
<name>A0A1M6EBD5_PSEXY</name>
<protein>
    <submittedName>
        <fullName evidence="4">Putative radical SAM enzyme, TIGR03279 family</fullName>
    </submittedName>
</protein>
<dbReference type="InterPro" id="IPR007549">
    <property type="entry name" value="DUF512"/>
</dbReference>
<dbReference type="SUPFAM" id="SSF102114">
    <property type="entry name" value="Radical SAM enzymes"/>
    <property type="match status" value="1"/>
</dbReference>
<dbReference type="Gene3D" id="3.20.20.70">
    <property type="entry name" value="Aldolase class I"/>
    <property type="match status" value="1"/>
</dbReference>
<evidence type="ECO:0000313" key="5">
    <source>
        <dbReference type="Proteomes" id="UP000184185"/>
    </source>
</evidence>
<evidence type="ECO:0000313" key="4">
    <source>
        <dbReference type="EMBL" id="SHI82733.1"/>
    </source>
</evidence>
<feature type="domain" description="DUF512" evidence="1">
    <location>
        <begin position="222"/>
        <end position="426"/>
    </location>
</feature>
<dbReference type="Pfam" id="PF04459">
    <property type="entry name" value="DUF512"/>
    <property type="match status" value="1"/>
</dbReference>
<evidence type="ECO:0000259" key="2">
    <source>
        <dbReference type="Pfam" id="PF17820"/>
    </source>
</evidence>
<dbReference type="InterPro" id="IPR045375">
    <property type="entry name" value="Put_radical_SAM-like_N"/>
</dbReference>
<sequence>MLNSSHKIKQVMEGSPAHLAGLVPGDIITKINNVELVDIFDYHYYSDDADITVELLHEDGSTGVVVVKKEEGEDLGVIFCNGLMDDYKSCSNKCAFCFIDQMPPGMRETLYFKDDDTRLSFLQGNYVTLTNMKMADLDRIIAYKLGPINISVHATNPELRMKLLHNRFAGDILDKIRKLYEAEIPMNAQVVSCPGLNDGPELDRTIGDLLQFAPVMSSMSVVPVGITKFRDGLFPLRTYTAEEAGAVIDQIEKWQQIAMEKVGNHFVQASDEWYILAGRPLPEADRYDGFIQLENGVGMLRLLKEEVLDALEDIKKPLFMKRRKVTIATGKLAAPFMKELGELITEKFNRVTVEVVPITNDFFGEEITVSGLITGQDLIAQLKDIDLGDNLLLSCTMLRAQEEVFLDDITLSELESALQVKTRIVQSDGRDLVLAIIGKER</sequence>
<proteinExistence type="predicted"/>
<organism evidence="4 5">
    <name type="scientific">Pseudobutyrivibrio xylanivorans DSM 14809</name>
    <dbReference type="NCBI Taxonomy" id="1123012"/>
    <lineage>
        <taxon>Bacteria</taxon>
        <taxon>Bacillati</taxon>
        <taxon>Bacillota</taxon>
        <taxon>Clostridia</taxon>
        <taxon>Lachnospirales</taxon>
        <taxon>Lachnospiraceae</taxon>
        <taxon>Pseudobutyrivibrio</taxon>
    </lineage>
</organism>
<evidence type="ECO:0000259" key="1">
    <source>
        <dbReference type="Pfam" id="PF04459"/>
    </source>
</evidence>
<dbReference type="RefSeq" id="WP_072914130.1">
    <property type="nucleotide sequence ID" value="NZ_FQYQ01000006.1"/>
</dbReference>
<dbReference type="Pfam" id="PF17820">
    <property type="entry name" value="PDZ_6"/>
    <property type="match status" value="1"/>
</dbReference>
<reference evidence="4 5" key="1">
    <citation type="submission" date="2016-11" db="EMBL/GenBank/DDBJ databases">
        <authorList>
            <person name="Jaros S."/>
            <person name="Januszkiewicz K."/>
            <person name="Wedrychowicz H."/>
        </authorList>
    </citation>
    <scope>NUCLEOTIDE SEQUENCE [LARGE SCALE GENOMIC DNA]</scope>
    <source>
        <strain evidence="4 5">DSM 14809</strain>
    </source>
</reference>
<dbReference type="EMBL" id="FQYQ01000006">
    <property type="protein sequence ID" value="SHI82733.1"/>
    <property type="molecule type" value="Genomic_DNA"/>
</dbReference>
<accession>A0A1M6EBD5</accession>
<evidence type="ECO:0000259" key="3">
    <source>
        <dbReference type="Pfam" id="PF19238"/>
    </source>
</evidence>
<dbReference type="AlphaFoldDB" id="A0A1M6EBD5"/>
<dbReference type="SUPFAM" id="SSF50156">
    <property type="entry name" value="PDZ domain-like"/>
    <property type="match status" value="1"/>
</dbReference>
<dbReference type="Gene3D" id="2.30.42.10">
    <property type="match status" value="1"/>
</dbReference>
<gene>
    <name evidence="4" type="ORF">SAMN02745725_01159</name>
</gene>
<dbReference type="InterPro" id="IPR041489">
    <property type="entry name" value="PDZ_6"/>
</dbReference>
<dbReference type="Pfam" id="PF19238">
    <property type="entry name" value="Radical_SAM_2"/>
    <property type="match status" value="1"/>
</dbReference>
<dbReference type="InterPro" id="IPR058240">
    <property type="entry name" value="rSAM_sf"/>
</dbReference>
<dbReference type="InterPro" id="IPR013785">
    <property type="entry name" value="Aldolase_TIM"/>
</dbReference>
<dbReference type="InterPro" id="IPR036034">
    <property type="entry name" value="PDZ_sf"/>
</dbReference>
<feature type="domain" description="Putative radical SAM N-terminal" evidence="3">
    <location>
        <begin position="69"/>
        <end position="218"/>
    </location>
</feature>
<dbReference type="Proteomes" id="UP000184185">
    <property type="component" value="Unassembled WGS sequence"/>
</dbReference>